<accession>A0A2H4VF38</accession>
<organism evidence="2 3">
    <name type="scientific">Methanobacterium subterraneum</name>
    <dbReference type="NCBI Taxonomy" id="59277"/>
    <lineage>
        <taxon>Archaea</taxon>
        <taxon>Methanobacteriati</taxon>
        <taxon>Methanobacteriota</taxon>
        <taxon>Methanomada group</taxon>
        <taxon>Methanobacteria</taxon>
        <taxon>Methanobacteriales</taxon>
        <taxon>Methanobacteriaceae</taxon>
        <taxon>Methanobacterium</taxon>
    </lineage>
</organism>
<dbReference type="InterPro" id="IPR015947">
    <property type="entry name" value="PUA-like_sf"/>
</dbReference>
<dbReference type="Gene3D" id="3.10.590.10">
    <property type="entry name" value="ph1033 like domains"/>
    <property type="match status" value="1"/>
</dbReference>
<sequence length="376" mass="42973">MKETLELIGKLDDSTGDNSPRARFHNYLKTYITEVGQLRDYIEESIRKKDNQYSKAFQDLVNHLGSFLGFEVIYGRYSGVKNEIGFDGHWISPEGFHIVVEVKSSETYPIKTATLLEYMNQLISENQIPSDKDVIGIYVIGKPNPEVQQLKNAIIAENRFQQLRIISIDSLISLAELMNEYDVNHEDILSVLKPSGPSIDPNVEIMIKLASQQGLPPETPETPKKPTNSEGEVNYWITPVRDEEEENASETIQKLVGKLQFYAFGERTPGRKLIKQGDKICFYETGNGIVAHATVNSSPKKETRQEIRNPESYPWIFSLKDPKLYLDNPIIIDKSLRSQLDAFKGKDLNKLWAWFVQSTKKITEHDYKLLTDDNIN</sequence>
<dbReference type="Proteomes" id="UP000232806">
    <property type="component" value="Chromosome"/>
</dbReference>
<evidence type="ECO:0000313" key="3">
    <source>
        <dbReference type="Proteomes" id="UP000232806"/>
    </source>
</evidence>
<reference evidence="2 3" key="1">
    <citation type="submission" date="2016-10" db="EMBL/GenBank/DDBJ databases">
        <title>Comparative genomics between deep and shallow subseafloor isolates.</title>
        <authorList>
            <person name="Ishii S."/>
            <person name="Miller J.R."/>
            <person name="Sutton G."/>
            <person name="Suzuki S."/>
            <person name="Methe B."/>
            <person name="Inagaki F."/>
            <person name="Imachi H."/>
        </authorList>
    </citation>
    <scope>NUCLEOTIDE SEQUENCE [LARGE SCALE GENOMIC DNA]</scope>
    <source>
        <strain evidence="2 3">MO-MB1</strain>
    </source>
</reference>
<dbReference type="EMBL" id="CP017766">
    <property type="protein sequence ID" value="AUB56704.1"/>
    <property type="molecule type" value="Genomic_DNA"/>
</dbReference>
<dbReference type="SUPFAM" id="SSF88697">
    <property type="entry name" value="PUA domain-like"/>
    <property type="match status" value="1"/>
</dbReference>
<gene>
    <name evidence="2" type="ORF">BK007_02070</name>
</gene>
<evidence type="ECO:0008006" key="4">
    <source>
        <dbReference type="Google" id="ProtNLM"/>
    </source>
</evidence>
<evidence type="ECO:0000313" key="2">
    <source>
        <dbReference type="EMBL" id="AUB56704.1"/>
    </source>
</evidence>
<protein>
    <recommendedName>
        <fullName evidence="4">EVE domain-containing protein</fullName>
    </recommendedName>
</protein>
<evidence type="ECO:0000256" key="1">
    <source>
        <dbReference type="SAM" id="MobiDB-lite"/>
    </source>
</evidence>
<proteinExistence type="predicted"/>
<name>A0A2H4VF38_9EURY</name>
<feature type="region of interest" description="Disordered" evidence="1">
    <location>
        <begin position="212"/>
        <end position="231"/>
    </location>
</feature>
<dbReference type="AlphaFoldDB" id="A0A2H4VF38"/>